<evidence type="ECO:0000313" key="2">
    <source>
        <dbReference type="Proteomes" id="UP000323597"/>
    </source>
</evidence>
<dbReference type="EMBL" id="CM017652">
    <property type="protein sequence ID" value="TYI87449.1"/>
    <property type="molecule type" value="Genomic_DNA"/>
</dbReference>
<accession>A0A5D2VDM0</accession>
<protein>
    <submittedName>
        <fullName evidence="1">Uncharacterized protein</fullName>
    </submittedName>
</protein>
<dbReference type="Proteomes" id="UP000323597">
    <property type="component" value="Chromosome D04"/>
</dbReference>
<reference evidence="1 2" key="1">
    <citation type="submission" date="2019-07" db="EMBL/GenBank/DDBJ databases">
        <title>WGS assembly of Gossypium mustelinum.</title>
        <authorList>
            <person name="Chen Z.J."/>
            <person name="Sreedasyam A."/>
            <person name="Ando A."/>
            <person name="Song Q."/>
            <person name="De L."/>
            <person name="Hulse-Kemp A."/>
            <person name="Ding M."/>
            <person name="Ye W."/>
            <person name="Kirkbride R."/>
            <person name="Jenkins J."/>
            <person name="Plott C."/>
            <person name="Lovell J."/>
            <person name="Lin Y.-M."/>
            <person name="Vaughn R."/>
            <person name="Liu B."/>
            <person name="Li W."/>
            <person name="Simpson S."/>
            <person name="Scheffler B."/>
            <person name="Saski C."/>
            <person name="Grover C."/>
            <person name="Hu G."/>
            <person name="Conover J."/>
            <person name="Carlson J."/>
            <person name="Shu S."/>
            <person name="Boston L."/>
            <person name="Williams M."/>
            <person name="Peterson D."/>
            <person name="Mcgee K."/>
            <person name="Jones D."/>
            <person name="Wendel J."/>
            <person name="Stelly D."/>
            <person name="Grimwood J."/>
            <person name="Schmutz J."/>
        </authorList>
    </citation>
    <scope>NUCLEOTIDE SEQUENCE [LARGE SCALE GENOMIC DNA]</scope>
    <source>
        <strain evidence="1">1408120.09</strain>
    </source>
</reference>
<sequence>MGQLSFPFRLFREIYRSILILSFSIDSFPIKMYGSMNLCVYIYPIHGLTKMCKSSICRCHSMSLFLFAYGIATPFGSIH</sequence>
<dbReference type="AlphaFoldDB" id="A0A5D2VDM0"/>
<keyword evidence="2" id="KW-1185">Reference proteome</keyword>
<name>A0A5D2VDM0_GOSMU</name>
<evidence type="ECO:0000313" key="1">
    <source>
        <dbReference type="EMBL" id="TYI87449.1"/>
    </source>
</evidence>
<proteinExistence type="predicted"/>
<gene>
    <name evidence="1" type="ORF">E1A91_D04G135900v1</name>
</gene>
<organism evidence="1 2">
    <name type="scientific">Gossypium mustelinum</name>
    <name type="common">Cotton</name>
    <name type="synonym">Gossypium caicoense</name>
    <dbReference type="NCBI Taxonomy" id="34275"/>
    <lineage>
        <taxon>Eukaryota</taxon>
        <taxon>Viridiplantae</taxon>
        <taxon>Streptophyta</taxon>
        <taxon>Embryophyta</taxon>
        <taxon>Tracheophyta</taxon>
        <taxon>Spermatophyta</taxon>
        <taxon>Magnoliopsida</taxon>
        <taxon>eudicotyledons</taxon>
        <taxon>Gunneridae</taxon>
        <taxon>Pentapetalae</taxon>
        <taxon>rosids</taxon>
        <taxon>malvids</taxon>
        <taxon>Malvales</taxon>
        <taxon>Malvaceae</taxon>
        <taxon>Malvoideae</taxon>
        <taxon>Gossypium</taxon>
    </lineage>
</organism>